<gene>
    <name evidence="1" type="primary">WBGene00281167</name>
</gene>
<accession>A0A8R1Z090</accession>
<dbReference type="Proteomes" id="UP000005239">
    <property type="component" value="Unassembled WGS sequence"/>
</dbReference>
<proteinExistence type="predicted"/>
<reference evidence="1" key="2">
    <citation type="submission" date="2022-06" db="UniProtKB">
        <authorList>
            <consortium name="EnsemblMetazoa"/>
        </authorList>
    </citation>
    <scope>IDENTIFICATION</scope>
    <source>
        <strain evidence="1">PS312</strain>
    </source>
</reference>
<dbReference type="PANTHER" id="PTHR22941">
    <property type="entry name" value="SERPENTINE RECEPTOR"/>
    <property type="match status" value="1"/>
</dbReference>
<name>A0A2A6BH96_PRIPA</name>
<dbReference type="PANTHER" id="PTHR22941:SF26">
    <property type="entry name" value="SERPENTINE RECEPTOR, CLASS H"/>
    <property type="match status" value="1"/>
</dbReference>
<dbReference type="InterPro" id="IPR053220">
    <property type="entry name" value="Nematode_rcpt-like_serp_H"/>
</dbReference>
<evidence type="ECO:0000313" key="1">
    <source>
        <dbReference type="EnsemblMetazoa" id="PPA42798.1"/>
    </source>
</evidence>
<dbReference type="AlphaFoldDB" id="A0A2A6BH96"/>
<keyword evidence="2" id="KW-1185">Reference proteome</keyword>
<dbReference type="Pfam" id="PF10318">
    <property type="entry name" value="7TM_GPCR_Srh"/>
    <property type="match status" value="1"/>
</dbReference>
<sequence>TITIILRAFAIYLMVTKTPDAGKPLARYLILMQILVICSSIYVDILFKHIPVFPAIAGYCSGVLCQVGVRPHVVHAIFILLCWLVGTSIMSCVIYRHQSIIPADNRFKISEITRRMFELCVIAILGISPIVYAAYPFDYADFPRILKEHHFKISWIENRGAFYIHERSTTVVTFICLIDAQVVMSMLMVILLFLHMFYVLRTAGGRSRASIKCVRRSLIVLFVQIAVPLAMLVIPVFISLTAMACECIPYGIVLAANFVLSLHPLGHSLTLLLITPAYRRFIIATITRVPNKMCQKYQGAIQRAILII</sequence>
<organism evidence="1 2">
    <name type="scientific">Pristionchus pacificus</name>
    <name type="common">Parasitic nematode worm</name>
    <dbReference type="NCBI Taxonomy" id="54126"/>
    <lineage>
        <taxon>Eukaryota</taxon>
        <taxon>Metazoa</taxon>
        <taxon>Ecdysozoa</taxon>
        <taxon>Nematoda</taxon>
        <taxon>Chromadorea</taxon>
        <taxon>Rhabditida</taxon>
        <taxon>Rhabditina</taxon>
        <taxon>Diplogasteromorpha</taxon>
        <taxon>Diplogasteroidea</taxon>
        <taxon>Neodiplogasteridae</taxon>
        <taxon>Pristionchus</taxon>
    </lineage>
</organism>
<dbReference type="EnsemblMetazoa" id="PPA42798.1">
    <property type="protein sequence ID" value="PPA42798.1"/>
    <property type="gene ID" value="WBGene00281167"/>
</dbReference>
<accession>A0A2A6BH96</accession>
<protein>
    <submittedName>
        <fullName evidence="1">Srh-132 protein</fullName>
    </submittedName>
</protein>
<evidence type="ECO:0000313" key="2">
    <source>
        <dbReference type="Proteomes" id="UP000005239"/>
    </source>
</evidence>
<reference evidence="2" key="1">
    <citation type="journal article" date="2008" name="Nat. Genet.">
        <title>The Pristionchus pacificus genome provides a unique perspective on nematode lifestyle and parasitism.</title>
        <authorList>
            <person name="Dieterich C."/>
            <person name="Clifton S.W."/>
            <person name="Schuster L.N."/>
            <person name="Chinwalla A."/>
            <person name="Delehaunty K."/>
            <person name="Dinkelacker I."/>
            <person name="Fulton L."/>
            <person name="Fulton R."/>
            <person name="Godfrey J."/>
            <person name="Minx P."/>
            <person name="Mitreva M."/>
            <person name="Roeseler W."/>
            <person name="Tian H."/>
            <person name="Witte H."/>
            <person name="Yang S.P."/>
            <person name="Wilson R.K."/>
            <person name="Sommer R.J."/>
        </authorList>
    </citation>
    <scope>NUCLEOTIDE SEQUENCE [LARGE SCALE GENOMIC DNA]</scope>
    <source>
        <strain evidence="2">PS312</strain>
    </source>
</reference>
<dbReference type="OrthoDB" id="5799746at2759"/>
<dbReference type="InterPro" id="IPR019422">
    <property type="entry name" value="7TM_GPCR_serpentine_rcpt_Srh"/>
</dbReference>